<organism evidence="4 5">
    <name type="scientific">Maccoyibacter intestinihominis</name>
    <dbReference type="NCBI Taxonomy" id="3133499"/>
    <lineage>
        <taxon>Bacteria</taxon>
        <taxon>Bacillati</taxon>
        <taxon>Bacillota</taxon>
        <taxon>Clostridia</taxon>
        <taxon>Lachnospirales</taxon>
        <taxon>Lachnospiraceae</taxon>
        <taxon>Maccoyibacter</taxon>
    </lineage>
</organism>
<evidence type="ECO:0000313" key="5">
    <source>
        <dbReference type="Proteomes" id="UP001454489"/>
    </source>
</evidence>
<accession>A0ABV1HAT7</accession>
<evidence type="ECO:0000256" key="1">
    <source>
        <dbReference type="ARBA" id="ARBA00006964"/>
    </source>
</evidence>
<dbReference type="EMBL" id="JBBMEX010000001">
    <property type="protein sequence ID" value="MEQ2556376.1"/>
    <property type="molecule type" value="Genomic_DNA"/>
</dbReference>
<dbReference type="SUPFAM" id="SSF102705">
    <property type="entry name" value="NIF3 (NGG1p interacting factor 3)-like"/>
    <property type="match status" value="1"/>
</dbReference>
<dbReference type="Gene3D" id="3.40.1390.30">
    <property type="entry name" value="NIF3 (NGG1p interacting factor 3)-like"/>
    <property type="match status" value="2"/>
</dbReference>
<proteinExistence type="inferred from homology"/>
<protein>
    <recommendedName>
        <fullName evidence="2">GTP cyclohydrolase 1 type 2 homolog</fullName>
    </recommendedName>
</protein>
<sequence>MECKKVIELLEKQSPKSYACDWDNVGLLVGREDKEIQKIYIALDATDEAIEEAIANGADMLLTHHPMIFKGMKRVTQEDFIGRRIIRLIQNDMVYYAMHTNFDVMGMADLAADYLGISDTRVLEITSVSETGEEGIGRYGSLKKEMTVRECCEEVKQAFSLENVKVFGDLERKVKTAAISPGSGKSVISNALQAGVDVLITGDIDHHEGIDAVAQNMTVIDAGHYGVEHIFIPYMEQYLKREAKELEIAVQPLTFPFQII</sequence>
<comment type="similarity">
    <text evidence="1">Belongs to the GTP cyclohydrolase I type 2/NIF3 family.</text>
</comment>
<reference evidence="4 5" key="1">
    <citation type="submission" date="2024-03" db="EMBL/GenBank/DDBJ databases">
        <title>Human intestinal bacterial collection.</title>
        <authorList>
            <person name="Pauvert C."/>
            <person name="Hitch T.C.A."/>
            <person name="Clavel T."/>
        </authorList>
    </citation>
    <scope>NUCLEOTIDE SEQUENCE [LARGE SCALE GENOMIC DNA]</scope>
    <source>
        <strain evidence="4 5">CLA-AA-H185</strain>
    </source>
</reference>
<dbReference type="InterPro" id="IPR036069">
    <property type="entry name" value="DUF34/NIF3_sf"/>
</dbReference>
<dbReference type="Proteomes" id="UP001454489">
    <property type="component" value="Unassembled WGS sequence"/>
</dbReference>
<evidence type="ECO:0000256" key="3">
    <source>
        <dbReference type="ARBA" id="ARBA00022723"/>
    </source>
</evidence>
<evidence type="ECO:0000256" key="2">
    <source>
        <dbReference type="ARBA" id="ARBA00022112"/>
    </source>
</evidence>
<keyword evidence="3" id="KW-0479">Metal-binding</keyword>
<evidence type="ECO:0000313" key="4">
    <source>
        <dbReference type="EMBL" id="MEQ2556376.1"/>
    </source>
</evidence>
<dbReference type="PANTHER" id="PTHR13799:SF14">
    <property type="entry name" value="GTP CYCLOHYDROLASE 1 TYPE 2 HOMOLOG"/>
    <property type="match status" value="1"/>
</dbReference>
<dbReference type="InterPro" id="IPR002678">
    <property type="entry name" value="DUF34/NIF3"/>
</dbReference>
<dbReference type="PANTHER" id="PTHR13799">
    <property type="entry name" value="NGG1 INTERACTING FACTOR 3"/>
    <property type="match status" value="1"/>
</dbReference>
<keyword evidence="5" id="KW-1185">Reference proteome</keyword>
<comment type="caution">
    <text evidence="4">The sequence shown here is derived from an EMBL/GenBank/DDBJ whole genome shotgun (WGS) entry which is preliminary data.</text>
</comment>
<dbReference type="NCBIfam" id="TIGR00486">
    <property type="entry name" value="YbgI_SA1388"/>
    <property type="match status" value="1"/>
</dbReference>
<dbReference type="Pfam" id="PF01784">
    <property type="entry name" value="DUF34_NIF3"/>
    <property type="match status" value="1"/>
</dbReference>
<name>A0ABV1HAT7_9FIRM</name>
<gene>
    <name evidence="4" type="ORF">WMO43_00580</name>
</gene>
<dbReference type="RefSeq" id="WP_353529350.1">
    <property type="nucleotide sequence ID" value="NZ_JBBMEX010000001.1"/>
</dbReference>